<dbReference type="Proteomes" id="UP000824142">
    <property type="component" value="Unassembled WGS sequence"/>
</dbReference>
<gene>
    <name evidence="1" type="ORF">IAC63_02090</name>
</gene>
<sequence>MSFKRTIPYFITGTAMMFMGANTLSSNDKTSNFDRSIDTINYTIKPVSIPSIEADSMTLAEIPNKNDTIAITAMAQRYDVVYTRANGDKFRRSGGTRAWRNMNPGNIRYSDFARRAGAIGHAGGFAVFPDEATGMNAISELLRSDKYRNLTISQAIFKYAPPHENNTASYKASLRRKTGLSINKKIFELNDEQMTRVVNAIREVEGWRAGKQILMEAKKEPADSLKFYAATQERLINQKKQKTI</sequence>
<evidence type="ECO:0000313" key="2">
    <source>
        <dbReference type="Proteomes" id="UP000824142"/>
    </source>
</evidence>
<reference evidence="1" key="1">
    <citation type="submission" date="2020-10" db="EMBL/GenBank/DDBJ databases">
        <authorList>
            <person name="Gilroy R."/>
        </authorList>
    </citation>
    <scope>NUCLEOTIDE SEQUENCE</scope>
    <source>
        <strain evidence="1">CHK136-897</strain>
    </source>
</reference>
<proteinExistence type="predicted"/>
<dbReference type="AlphaFoldDB" id="A0A9D1MS06"/>
<dbReference type="EMBL" id="DVNO01000016">
    <property type="protein sequence ID" value="HIU65409.1"/>
    <property type="molecule type" value="Genomic_DNA"/>
</dbReference>
<evidence type="ECO:0000313" key="1">
    <source>
        <dbReference type="EMBL" id="HIU65409.1"/>
    </source>
</evidence>
<organism evidence="1 2">
    <name type="scientific">Candidatus Enterousia avicola</name>
    <dbReference type="NCBI Taxonomy" id="2840787"/>
    <lineage>
        <taxon>Bacteria</taxon>
        <taxon>Pseudomonadati</taxon>
        <taxon>Pseudomonadota</taxon>
        <taxon>Alphaproteobacteria</taxon>
        <taxon>Candidatus Enterousia</taxon>
    </lineage>
</organism>
<name>A0A9D1MS06_9PROT</name>
<protein>
    <submittedName>
        <fullName evidence="1">Uncharacterized protein</fullName>
    </submittedName>
</protein>
<reference evidence="1" key="2">
    <citation type="journal article" date="2021" name="PeerJ">
        <title>Extensive microbial diversity within the chicken gut microbiome revealed by metagenomics and culture.</title>
        <authorList>
            <person name="Gilroy R."/>
            <person name="Ravi A."/>
            <person name="Getino M."/>
            <person name="Pursley I."/>
            <person name="Horton D.L."/>
            <person name="Alikhan N.F."/>
            <person name="Baker D."/>
            <person name="Gharbi K."/>
            <person name="Hall N."/>
            <person name="Watson M."/>
            <person name="Adriaenssens E.M."/>
            <person name="Foster-Nyarko E."/>
            <person name="Jarju S."/>
            <person name="Secka A."/>
            <person name="Antonio M."/>
            <person name="Oren A."/>
            <person name="Chaudhuri R.R."/>
            <person name="La Ragione R."/>
            <person name="Hildebrand F."/>
            <person name="Pallen M.J."/>
        </authorList>
    </citation>
    <scope>NUCLEOTIDE SEQUENCE</scope>
    <source>
        <strain evidence="1">CHK136-897</strain>
    </source>
</reference>
<accession>A0A9D1MS06</accession>
<comment type="caution">
    <text evidence="1">The sequence shown here is derived from an EMBL/GenBank/DDBJ whole genome shotgun (WGS) entry which is preliminary data.</text>
</comment>